<reference evidence="2 3" key="1">
    <citation type="submission" date="2023-07" db="EMBL/GenBank/DDBJ databases">
        <title>Sorghum-associated microbial communities from plants grown in Nebraska, USA.</title>
        <authorList>
            <person name="Schachtman D."/>
        </authorList>
    </citation>
    <scope>NUCLEOTIDE SEQUENCE [LARGE SCALE GENOMIC DNA]</scope>
    <source>
        <strain evidence="2 3">BE211</strain>
    </source>
</reference>
<dbReference type="PROSITE" id="PS51186">
    <property type="entry name" value="GNAT"/>
    <property type="match status" value="1"/>
</dbReference>
<keyword evidence="3" id="KW-1185">Reference proteome</keyword>
<organism evidence="2 3">
    <name type="scientific">Fictibacillus barbaricus</name>
    <dbReference type="NCBI Taxonomy" id="182136"/>
    <lineage>
        <taxon>Bacteria</taxon>
        <taxon>Bacillati</taxon>
        <taxon>Bacillota</taxon>
        <taxon>Bacilli</taxon>
        <taxon>Bacillales</taxon>
        <taxon>Fictibacillaceae</taxon>
        <taxon>Fictibacillus</taxon>
    </lineage>
</organism>
<dbReference type="SUPFAM" id="SSF55729">
    <property type="entry name" value="Acyl-CoA N-acyltransferases (Nat)"/>
    <property type="match status" value="1"/>
</dbReference>
<dbReference type="Proteomes" id="UP001258181">
    <property type="component" value="Unassembled WGS sequence"/>
</dbReference>
<name>A0ABU1U152_9BACL</name>
<feature type="domain" description="N-acetyltransferase" evidence="1">
    <location>
        <begin position="11"/>
        <end position="149"/>
    </location>
</feature>
<accession>A0ABU1U152</accession>
<dbReference type="Pfam" id="PF13508">
    <property type="entry name" value="Acetyltransf_7"/>
    <property type="match status" value="1"/>
</dbReference>
<dbReference type="PANTHER" id="PTHR43233">
    <property type="entry name" value="FAMILY N-ACETYLTRANSFERASE, PUTATIVE (AFU_ORTHOLOGUE AFUA_6G03350)-RELATED"/>
    <property type="match status" value="1"/>
</dbReference>
<dbReference type="Gene3D" id="3.40.630.30">
    <property type="match status" value="1"/>
</dbReference>
<dbReference type="EMBL" id="JAVDWA010000003">
    <property type="protein sequence ID" value="MDR7073126.1"/>
    <property type="molecule type" value="Genomic_DNA"/>
</dbReference>
<dbReference type="InterPro" id="IPR053144">
    <property type="entry name" value="Acetyltransferase_Butenolide"/>
</dbReference>
<dbReference type="PANTHER" id="PTHR43233:SF1">
    <property type="entry name" value="FAMILY N-ACETYLTRANSFERASE, PUTATIVE (AFU_ORTHOLOGUE AFUA_6G03350)-RELATED"/>
    <property type="match status" value="1"/>
</dbReference>
<dbReference type="CDD" id="cd04301">
    <property type="entry name" value="NAT_SF"/>
    <property type="match status" value="1"/>
</dbReference>
<protein>
    <submittedName>
        <fullName evidence="2">GNAT superfamily N-acetyltransferase</fullName>
    </submittedName>
</protein>
<dbReference type="RefSeq" id="WP_310258613.1">
    <property type="nucleotide sequence ID" value="NZ_JAVDWA010000003.1"/>
</dbReference>
<gene>
    <name evidence="2" type="ORF">J2X07_002112</name>
</gene>
<evidence type="ECO:0000313" key="2">
    <source>
        <dbReference type="EMBL" id="MDR7073126.1"/>
    </source>
</evidence>
<sequence length="159" mass="18310">MVKFWSRNDGFTIHTDKAYLHMDMISDFLLATYWGEGLSKESIKKSIENTPLCYGIYKGNPAEDQNVQQVGFARVITDFTRFAWLSDVFILPKHRGKGLSKWLMEIIVTTPELEGTAFHLATKDAHGLYKQYGFSELMSPENRMERLINIAVIEKNIRS</sequence>
<evidence type="ECO:0000313" key="3">
    <source>
        <dbReference type="Proteomes" id="UP001258181"/>
    </source>
</evidence>
<dbReference type="InterPro" id="IPR000182">
    <property type="entry name" value="GNAT_dom"/>
</dbReference>
<proteinExistence type="predicted"/>
<comment type="caution">
    <text evidence="2">The sequence shown here is derived from an EMBL/GenBank/DDBJ whole genome shotgun (WGS) entry which is preliminary data.</text>
</comment>
<evidence type="ECO:0000259" key="1">
    <source>
        <dbReference type="PROSITE" id="PS51186"/>
    </source>
</evidence>
<dbReference type="InterPro" id="IPR016181">
    <property type="entry name" value="Acyl_CoA_acyltransferase"/>
</dbReference>